<name>A0A974XUI3_9GAMM</name>
<evidence type="ECO:0000313" key="2">
    <source>
        <dbReference type="Proteomes" id="UP000663281"/>
    </source>
</evidence>
<keyword evidence="2" id="KW-1185">Reference proteome</keyword>
<dbReference type="EMBL" id="CP071504">
    <property type="protein sequence ID" value="QSX30549.1"/>
    <property type="molecule type" value="Genomic_DNA"/>
</dbReference>
<dbReference type="InterPro" id="IPR005358">
    <property type="entry name" value="Puta_zinc/iron-chelating_dom"/>
</dbReference>
<proteinExistence type="predicted"/>
<dbReference type="NCBIfam" id="NF038110">
    <property type="entry name" value="Lys_methyl_FliB"/>
    <property type="match status" value="1"/>
</dbReference>
<keyword evidence="1" id="KW-0808">Transferase</keyword>
<keyword evidence="1" id="KW-0489">Methyltransferase</keyword>
<dbReference type="RefSeq" id="WP_207325374.1">
    <property type="nucleotide sequence ID" value="NZ_CP071504.1"/>
</dbReference>
<keyword evidence="1" id="KW-0969">Cilium</keyword>
<keyword evidence="1" id="KW-0282">Flagellum</keyword>
<dbReference type="GO" id="GO:0032259">
    <property type="term" value="P:methylation"/>
    <property type="evidence" value="ECO:0007669"/>
    <property type="project" value="UniProtKB-KW"/>
</dbReference>
<dbReference type="Pfam" id="PF03692">
    <property type="entry name" value="CxxCxxCC"/>
    <property type="match status" value="1"/>
</dbReference>
<dbReference type="EC" id="2.1.1.-" evidence="1"/>
<keyword evidence="1" id="KW-0966">Cell projection</keyword>
<reference evidence="1 2" key="1">
    <citation type="submission" date="2021-03" db="EMBL/GenBank/DDBJ databases">
        <title>Novel species identification of genus Shewanella.</title>
        <authorList>
            <person name="Liu G."/>
            <person name="Zhang Q."/>
        </authorList>
    </citation>
    <scope>NUCLEOTIDE SEQUENCE [LARGE SCALE GENOMIC DNA]</scope>
    <source>
        <strain evidence="1 2">FJAT-53726</strain>
    </source>
</reference>
<dbReference type="KEGG" id="scyp:JYB88_02490"/>
<gene>
    <name evidence="1" type="primary">fliB</name>
    <name evidence="1" type="ORF">JYB88_02490</name>
</gene>
<dbReference type="GO" id="GO:0008168">
    <property type="term" value="F:methyltransferase activity"/>
    <property type="evidence" value="ECO:0007669"/>
    <property type="project" value="UniProtKB-KW"/>
</dbReference>
<organism evidence="1 2">
    <name type="scientific">Shewanella cyperi</name>
    <dbReference type="NCBI Taxonomy" id="2814292"/>
    <lineage>
        <taxon>Bacteria</taxon>
        <taxon>Pseudomonadati</taxon>
        <taxon>Pseudomonadota</taxon>
        <taxon>Gammaproteobacteria</taxon>
        <taxon>Alteromonadales</taxon>
        <taxon>Shewanellaceae</taxon>
        <taxon>Shewanella</taxon>
    </lineage>
</organism>
<dbReference type="Proteomes" id="UP000663281">
    <property type="component" value="Chromosome"/>
</dbReference>
<evidence type="ECO:0000313" key="1">
    <source>
        <dbReference type="EMBL" id="QSX30549.1"/>
    </source>
</evidence>
<dbReference type="AlphaFoldDB" id="A0A974XUI3"/>
<sequence>MKHLIIKPNYVSLFNCIGPSCEDGCCNDWGIYFDKKSYKSTVTNPLFASLAKIAFVEVKTSKEHWAKINLDEHGACPFLDEQKLCQIHGKAGAEALSHTCKTYPRVSNYIGGNKFESMSMSCPEVARILLFHSDAFQFDAQASGHKTPTKASPIWLEKSYEYSLELLVGAQLDWEQALLAIGLLIKTSESVRLQQAPVTDLDTRFLQLQKFAASGLLTEQYRQIAYSEAPQSTLFVAMHSELCQIHTRGDRPRFAELNQAINQACNEENGYSIKALNQAWNDIALPALAAYPDLFDRYILYYLFHNHFPSPEDQDPGKSYRLLVLDCFIIRCYLSAMALINHGLTQRDIVLCFQVYQVVRQHRSVFADRIEGIMKECGLDSVPAAISLLKTRA</sequence>
<accession>A0A974XUI3</accession>
<protein>
    <submittedName>
        <fullName evidence="1">Flagellin lysine-N-methylase</fullName>
        <ecNumber evidence="1">2.1.1.-</ecNumber>
    </submittedName>
</protein>